<protein>
    <submittedName>
        <fullName evidence="1">Uncharacterized protein</fullName>
    </submittedName>
</protein>
<organism evidence="1 2">
    <name type="scientific">Diphasiastrum complanatum</name>
    <name type="common">Issler's clubmoss</name>
    <name type="synonym">Lycopodium complanatum</name>
    <dbReference type="NCBI Taxonomy" id="34168"/>
    <lineage>
        <taxon>Eukaryota</taxon>
        <taxon>Viridiplantae</taxon>
        <taxon>Streptophyta</taxon>
        <taxon>Embryophyta</taxon>
        <taxon>Tracheophyta</taxon>
        <taxon>Lycopodiopsida</taxon>
        <taxon>Lycopodiales</taxon>
        <taxon>Lycopodiaceae</taxon>
        <taxon>Lycopodioideae</taxon>
        <taxon>Diphasiastrum</taxon>
    </lineage>
</organism>
<evidence type="ECO:0000313" key="2">
    <source>
        <dbReference type="Proteomes" id="UP001162992"/>
    </source>
</evidence>
<dbReference type="EMBL" id="CM055104">
    <property type="protein sequence ID" value="KAJ7534384.1"/>
    <property type="molecule type" value="Genomic_DNA"/>
</dbReference>
<name>A0ACC2BXR9_DIPCM</name>
<keyword evidence="2" id="KW-1185">Reference proteome</keyword>
<reference evidence="2" key="1">
    <citation type="journal article" date="2024" name="Proc. Natl. Acad. Sci. U.S.A.">
        <title>Extraordinary preservation of gene collinearity over three hundred million years revealed in homosporous lycophytes.</title>
        <authorList>
            <person name="Li C."/>
            <person name="Wickell D."/>
            <person name="Kuo L.Y."/>
            <person name="Chen X."/>
            <person name="Nie B."/>
            <person name="Liao X."/>
            <person name="Peng D."/>
            <person name="Ji J."/>
            <person name="Jenkins J."/>
            <person name="Williams M."/>
            <person name="Shu S."/>
            <person name="Plott C."/>
            <person name="Barry K."/>
            <person name="Rajasekar S."/>
            <person name="Grimwood J."/>
            <person name="Han X."/>
            <person name="Sun S."/>
            <person name="Hou Z."/>
            <person name="He W."/>
            <person name="Dai G."/>
            <person name="Sun C."/>
            <person name="Schmutz J."/>
            <person name="Leebens-Mack J.H."/>
            <person name="Li F.W."/>
            <person name="Wang L."/>
        </authorList>
    </citation>
    <scope>NUCLEOTIDE SEQUENCE [LARGE SCALE GENOMIC DNA]</scope>
    <source>
        <strain evidence="2">cv. PW_Plant_1</strain>
    </source>
</reference>
<comment type="caution">
    <text evidence="1">The sequence shown here is derived from an EMBL/GenBank/DDBJ whole genome shotgun (WGS) entry which is preliminary data.</text>
</comment>
<dbReference type="Proteomes" id="UP001162992">
    <property type="component" value="Chromosome 13"/>
</dbReference>
<sequence>MEIPLRISASVDSSQFLKSEIKRNTAADKPADKPFTLLYPESASLSLGNSIPMAPASRKLPEEGTGSKRGPRSLLSLCIGCLGSHLEDIIDEMNVIALYLPADVKLKILAVARRRRVLQSKLLLALADGSWELLDVSGSEVTDDGMVEVAKLCPLLKVVDISHCSLLTSQSIQALIENCSSLQTLRCGFQCRGNSVSDAAARAALPYILPSLNREEAAESWEDLETKQVGKGAQVLRWLVWPSIDKKSRELLEVEGPRIVVNPKRSQYSYFQQSIPMEALPAVIVDEQIVKDIDPQSWAVISPIQSPIAPKHIHSGLSIAERFKLAFMQRDERLAPKRAKNFRQNQRRAEKVWLSSDTDAKALLWAGMIRKSMKKLDL</sequence>
<evidence type="ECO:0000313" key="1">
    <source>
        <dbReference type="EMBL" id="KAJ7534384.1"/>
    </source>
</evidence>
<gene>
    <name evidence="1" type="ORF">O6H91_13G091600</name>
</gene>
<accession>A0ACC2BXR9</accession>
<proteinExistence type="predicted"/>